<evidence type="ECO:0000256" key="1">
    <source>
        <dbReference type="ARBA" id="ARBA00004442"/>
    </source>
</evidence>
<sequence length="275" mass="31731">MTEGQLIIYDVPQSRELKHVSSKRLGIHLEGRGEKTWYSIFANQGNNQRLPTLADLFRFSNTETDSLLDSLLSSEYLSTTELNLQLRISNPQTELPIDEVSLGLDVFMNGYTNKIAYRTFEGLPAIPFNEPVAEIRGVEAMVGLRMLSDRLLFSTSATFLDISSARVFPNKPEYRIVFTSELNLEWLVLSLDHVNEGEQYFFIPGIGEGLRKPRENANLNVTLRKRLLGLNWSLSYTWRNILSKDELDWTLEESLRHGFNYFEKYREIVNLKVEL</sequence>
<accession>A0A160VI01</accession>
<dbReference type="Gene3D" id="2.40.170.20">
    <property type="entry name" value="TonB-dependent receptor, beta-barrel domain"/>
    <property type="match status" value="1"/>
</dbReference>
<keyword evidence="3" id="KW-0998">Cell outer membrane</keyword>
<proteinExistence type="predicted"/>
<dbReference type="InterPro" id="IPR036942">
    <property type="entry name" value="Beta-barrel_TonB_sf"/>
</dbReference>
<keyword evidence="2" id="KW-0472">Membrane</keyword>
<reference evidence="4" key="1">
    <citation type="submission" date="2015-10" db="EMBL/GenBank/DDBJ databases">
        <authorList>
            <person name="Gilbert D.G."/>
        </authorList>
    </citation>
    <scope>NUCLEOTIDE SEQUENCE</scope>
</reference>
<name>A0A160VI01_9ZZZZ</name>
<dbReference type="AlphaFoldDB" id="A0A160VI01"/>
<gene>
    <name evidence="4" type="ORF">MGWOODY_Mmi906</name>
</gene>
<evidence type="ECO:0000313" key="4">
    <source>
        <dbReference type="EMBL" id="CUV10498.1"/>
    </source>
</evidence>
<organism evidence="4">
    <name type="scientific">hydrothermal vent metagenome</name>
    <dbReference type="NCBI Taxonomy" id="652676"/>
    <lineage>
        <taxon>unclassified sequences</taxon>
        <taxon>metagenomes</taxon>
        <taxon>ecological metagenomes</taxon>
    </lineage>
</organism>
<dbReference type="SUPFAM" id="SSF56935">
    <property type="entry name" value="Porins"/>
    <property type="match status" value="1"/>
</dbReference>
<evidence type="ECO:0000256" key="3">
    <source>
        <dbReference type="ARBA" id="ARBA00023237"/>
    </source>
</evidence>
<dbReference type="EMBL" id="FAXC01000424">
    <property type="protein sequence ID" value="CUV10498.1"/>
    <property type="molecule type" value="Genomic_DNA"/>
</dbReference>
<protein>
    <submittedName>
        <fullName evidence="4">Uncharacterized protein</fullName>
    </submittedName>
</protein>
<comment type="subcellular location">
    <subcellularLocation>
        <location evidence="1">Cell outer membrane</location>
    </subcellularLocation>
</comment>
<dbReference type="GO" id="GO:0009279">
    <property type="term" value="C:cell outer membrane"/>
    <property type="evidence" value="ECO:0007669"/>
    <property type="project" value="UniProtKB-SubCell"/>
</dbReference>
<evidence type="ECO:0000256" key="2">
    <source>
        <dbReference type="ARBA" id="ARBA00023136"/>
    </source>
</evidence>